<sequence length="168" mass="17820">MSKLNPRRTSHGTIGTTLLGGLCLGGALVYTAMIGASLVSPPASPLSGQEMTAMSGLGDLSLGPVGNIEVRVDDGEQVYEQNLTCTGVPDVDPAACAALAERAERDETDTPFDEVAPNAVCTDLTYGPQRATITGTWEEQEIETEVTRVGSCQEARWQRLRPLTDPLE</sequence>
<evidence type="ECO:0000313" key="3">
    <source>
        <dbReference type="Proteomes" id="UP000190637"/>
    </source>
</evidence>
<dbReference type="AlphaFoldDB" id="A0A1T4RP84"/>
<dbReference type="RefSeq" id="WP_144390124.1">
    <property type="nucleotide sequence ID" value="NZ_FUWS01000007.1"/>
</dbReference>
<organism evidence="2 3">
    <name type="scientific">Marinactinospora thermotolerans DSM 45154</name>
    <dbReference type="NCBI Taxonomy" id="1122192"/>
    <lineage>
        <taxon>Bacteria</taxon>
        <taxon>Bacillati</taxon>
        <taxon>Actinomycetota</taxon>
        <taxon>Actinomycetes</taxon>
        <taxon>Streptosporangiales</taxon>
        <taxon>Nocardiopsidaceae</taxon>
        <taxon>Marinactinospora</taxon>
    </lineage>
</organism>
<dbReference type="InterPro" id="IPR036819">
    <property type="entry name" value="Subtilisin_inhibitor-like_sf"/>
</dbReference>
<evidence type="ECO:0000256" key="1">
    <source>
        <dbReference type="SAM" id="Phobius"/>
    </source>
</evidence>
<accession>A0A1T4RP84</accession>
<proteinExistence type="predicted"/>
<keyword evidence="1" id="KW-1133">Transmembrane helix</keyword>
<dbReference type="SUPFAM" id="SSF55399">
    <property type="entry name" value="Subtilisin inhibitor"/>
    <property type="match status" value="1"/>
</dbReference>
<dbReference type="Gene3D" id="3.30.350.10">
    <property type="entry name" value="Subtilisin inhibitor-like"/>
    <property type="match status" value="1"/>
</dbReference>
<dbReference type="GO" id="GO:0004867">
    <property type="term" value="F:serine-type endopeptidase inhibitor activity"/>
    <property type="evidence" value="ECO:0007669"/>
    <property type="project" value="InterPro"/>
</dbReference>
<evidence type="ECO:0000313" key="2">
    <source>
        <dbReference type="EMBL" id="SKA17626.1"/>
    </source>
</evidence>
<keyword evidence="1" id="KW-0472">Membrane</keyword>
<keyword evidence="1" id="KW-0812">Transmembrane</keyword>
<dbReference type="Proteomes" id="UP000190637">
    <property type="component" value="Unassembled WGS sequence"/>
</dbReference>
<name>A0A1T4RP84_9ACTN</name>
<gene>
    <name evidence="2" type="ORF">SAMN02745673_02843</name>
</gene>
<evidence type="ECO:0008006" key="4">
    <source>
        <dbReference type="Google" id="ProtNLM"/>
    </source>
</evidence>
<dbReference type="OrthoDB" id="3427327at2"/>
<protein>
    <recommendedName>
        <fullName evidence="4">Subtilisin inhibitor-like</fullName>
    </recommendedName>
</protein>
<dbReference type="EMBL" id="FUWS01000007">
    <property type="protein sequence ID" value="SKA17626.1"/>
    <property type="molecule type" value="Genomic_DNA"/>
</dbReference>
<reference evidence="2 3" key="1">
    <citation type="submission" date="2017-02" db="EMBL/GenBank/DDBJ databases">
        <authorList>
            <person name="Peterson S.W."/>
        </authorList>
    </citation>
    <scope>NUCLEOTIDE SEQUENCE [LARGE SCALE GENOMIC DNA]</scope>
    <source>
        <strain evidence="2 3">DSM 45154</strain>
    </source>
</reference>
<feature type="transmembrane region" description="Helical" evidence="1">
    <location>
        <begin position="12"/>
        <end position="39"/>
    </location>
</feature>
<keyword evidence="3" id="KW-1185">Reference proteome</keyword>